<reference evidence="2" key="1">
    <citation type="submission" date="2015-10" db="EMBL/GenBank/DDBJ databases">
        <authorList>
            <person name="Regsiter A."/>
            <person name="william w."/>
        </authorList>
    </citation>
    <scope>NUCLEOTIDE SEQUENCE</scope>
    <source>
        <strain evidence="2">Montdore</strain>
    </source>
</reference>
<dbReference type="SUPFAM" id="SSF81383">
    <property type="entry name" value="F-box domain"/>
    <property type="match status" value="1"/>
</dbReference>
<protein>
    <recommendedName>
        <fullName evidence="1">F-box domain-containing protein</fullName>
    </recommendedName>
</protein>
<evidence type="ECO:0000313" key="3">
    <source>
        <dbReference type="Proteomes" id="UP001412239"/>
    </source>
</evidence>
<proteinExistence type="predicted"/>
<dbReference type="InterPro" id="IPR036047">
    <property type="entry name" value="F-box-like_dom_sf"/>
</dbReference>
<gene>
    <name evidence="2" type="ORF">GSTUAT00002701001</name>
</gene>
<accession>A0A292Q3F4</accession>
<feature type="domain" description="F-box" evidence="1">
    <location>
        <begin position="3"/>
        <end position="45"/>
    </location>
</feature>
<dbReference type="EMBL" id="LN890977">
    <property type="protein sequence ID" value="CUS13187.1"/>
    <property type="molecule type" value="Genomic_DNA"/>
</dbReference>
<keyword evidence="3" id="KW-1185">Reference proteome</keyword>
<dbReference type="InterPro" id="IPR001810">
    <property type="entry name" value="F-box_dom"/>
</dbReference>
<dbReference type="Proteomes" id="UP001412239">
    <property type="component" value="Unassembled WGS sequence"/>
</dbReference>
<dbReference type="AlphaFoldDB" id="A0A292Q3F4"/>
<organism evidence="2 3">
    <name type="scientific">Tuber aestivum</name>
    <name type="common">summer truffle</name>
    <dbReference type="NCBI Taxonomy" id="59557"/>
    <lineage>
        <taxon>Eukaryota</taxon>
        <taxon>Fungi</taxon>
        <taxon>Dikarya</taxon>
        <taxon>Ascomycota</taxon>
        <taxon>Pezizomycotina</taxon>
        <taxon>Pezizomycetes</taxon>
        <taxon>Pezizales</taxon>
        <taxon>Tuberaceae</taxon>
        <taxon>Tuber</taxon>
    </lineage>
</organism>
<dbReference type="Pfam" id="PF12937">
    <property type="entry name" value="F-box-like"/>
    <property type="match status" value="1"/>
</dbReference>
<evidence type="ECO:0000259" key="1">
    <source>
        <dbReference type="Pfam" id="PF12937"/>
    </source>
</evidence>
<name>A0A292Q3F4_9PEZI</name>
<evidence type="ECO:0000313" key="2">
    <source>
        <dbReference type="EMBL" id="CUS13187.1"/>
    </source>
</evidence>
<sequence>MSFQHLPIELHLEITSQLSNASLAALSRTCKDLHGRTTPVLWSHLQFGPPTPQLFQERAFPVPTSPPYICPPLARDGALYVKRHMDEGGVLAFYSAARKGFIRDETFALVRSLELRSCVLGACFASGGEYPASAAGGEELRHWRELHNGGFVAVFEELLKERIQGLKYITIVYDRGGLFPATPNFERDPTGNELKAVQKAQDFCRIIGAYAAMHPLVQVKISTTHFALVHALFTAHSPPQCVTSLKTSIYRRPAMLETFRRYVLPALGANLEHLALLATGPGSGFPPNTIWDHYSGAYFHVAPGVFDDEHFFSNFRFEKLKSVEYTADLFTFAWAPSGVQRLCIRHSRTAHPHWWRSLGKHALRGLENLEIWYDCDSIVPGGAQSPPPPEDDDTSTDFSVCFRDLKALAIARNPPHRRHVVHLEESVASVRIREAVVRANVDLEEVFLEHGDVRTLATLCSRGRLRSLTVQSTLHQPFQNPEIIKLIANLQELAWLHICVQDGLGTAFPTRELLTMLAKHCAKLSWVVMEDRGFAEVPGMEEFYAPGMLTRMTQDQYEYLSATCRRSNMAQIWVFRLDVWRERNRYWLDV</sequence>